<evidence type="ECO:0000256" key="9">
    <source>
        <dbReference type="ARBA" id="ARBA00043670"/>
    </source>
</evidence>
<evidence type="ECO:0000256" key="4">
    <source>
        <dbReference type="ARBA" id="ARBA00022801"/>
    </source>
</evidence>
<evidence type="ECO:0000256" key="12">
    <source>
        <dbReference type="ARBA" id="ARBA00043748"/>
    </source>
</evidence>
<protein>
    <recommendedName>
        <fullName evidence="14">Phytase A</fullName>
    </recommendedName>
    <alternativeName>
        <fullName evidence="15">Histidine acid phosphatase phyA</fullName>
    </alternativeName>
    <alternativeName>
        <fullName evidence="8">Myo-inositol hexakisphosphate phosphohydrolase A</fullName>
    </alternativeName>
    <alternativeName>
        <fullName evidence="7">Myo-inositol-hexaphosphate 3-phosphohydrolase A</fullName>
    </alternativeName>
</protein>
<dbReference type="PROSITE" id="PS00616">
    <property type="entry name" value="HIS_ACID_PHOSPHAT_1"/>
    <property type="match status" value="1"/>
</dbReference>
<evidence type="ECO:0000256" key="3">
    <source>
        <dbReference type="ARBA" id="ARBA00022525"/>
    </source>
</evidence>
<feature type="disulfide bond" evidence="17">
    <location>
        <begin position="402"/>
        <end position="409"/>
    </location>
</feature>
<dbReference type="CDD" id="cd07061">
    <property type="entry name" value="HP_HAP_like"/>
    <property type="match status" value="1"/>
</dbReference>
<proteinExistence type="predicted"/>
<dbReference type="OrthoDB" id="6509975at2759"/>
<keyword evidence="3" id="KW-0964">Secreted</keyword>
<dbReference type="InterPro" id="IPR029033">
    <property type="entry name" value="His_PPase_superfam"/>
</dbReference>
<evidence type="ECO:0000256" key="15">
    <source>
        <dbReference type="ARBA" id="ARBA00044262"/>
    </source>
</evidence>
<keyword evidence="18" id="KW-0732">Signal</keyword>
<reference evidence="20" key="1">
    <citation type="journal article" date="2012" name="Science">
        <title>The Paleozoic origin of enzymatic lignin decomposition reconstructed from 31 fungal genomes.</title>
        <authorList>
            <person name="Floudas D."/>
            <person name="Binder M."/>
            <person name="Riley R."/>
            <person name="Barry K."/>
            <person name="Blanchette R.A."/>
            <person name="Henrissat B."/>
            <person name="Martinez A.T."/>
            <person name="Otillar R."/>
            <person name="Spatafora J.W."/>
            <person name="Yadav J.S."/>
            <person name="Aerts A."/>
            <person name="Benoit I."/>
            <person name="Boyd A."/>
            <person name="Carlson A."/>
            <person name="Copeland A."/>
            <person name="Coutinho P.M."/>
            <person name="de Vries R.P."/>
            <person name="Ferreira P."/>
            <person name="Findley K."/>
            <person name="Foster B."/>
            <person name="Gaskell J."/>
            <person name="Glotzer D."/>
            <person name="Gorecki P."/>
            <person name="Heitman J."/>
            <person name="Hesse C."/>
            <person name="Hori C."/>
            <person name="Igarashi K."/>
            <person name="Jurgens J.A."/>
            <person name="Kallen N."/>
            <person name="Kersten P."/>
            <person name="Kohler A."/>
            <person name="Kuees U."/>
            <person name="Kumar T.K.A."/>
            <person name="Kuo A."/>
            <person name="LaButti K."/>
            <person name="Larrondo L.F."/>
            <person name="Lindquist E."/>
            <person name="Ling A."/>
            <person name="Lombard V."/>
            <person name="Lucas S."/>
            <person name="Lundell T."/>
            <person name="Martin R."/>
            <person name="McLaughlin D.J."/>
            <person name="Morgenstern I."/>
            <person name="Morin E."/>
            <person name="Murat C."/>
            <person name="Nagy L.G."/>
            <person name="Nolan M."/>
            <person name="Ohm R.A."/>
            <person name="Patyshakuliyeva A."/>
            <person name="Rokas A."/>
            <person name="Ruiz-Duenas F.J."/>
            <person name="Sabat G."/>
            <person name="Salamov A."/>
            <person name="Samejima M."/>
            <person name="Schmutz J."/>
            <person name="Slot J.C."/>
            <person name="St John F."/>
            <person name="Stenlid J."/>
            <person name="Sun H."/>
            <person name="Sun S."/>
            <person name="Syed K."/>
            <person name="Tsang A."/>
            <person name="Wiebenga A."/>
            <person name="Young D."/>
            <person name="Pisabarro A."/>
            <person name="Eastwood D.C."/>
            <person name="Martin F."/>
            <person name="Cullen D."/>
            <person name="Grigoriev I.V."/>
            <person name="Hibbett D.S."/>
        </authorList>
    </citation>
    <scope>NUCLEOTIDE SEQUENCE [LARGE SCALE GENOMIC DNA]</scope>
    <source>
        <strain evidence="20">RWD-64-598 SS2</strain>
    </source>
</reference>
<comment type="catalytic activity">
    <reaction evidence="11">
        <text>1D-myo-inositol 1,2,6-trisphosphate + H2O = 1D-myo-inositol 1,2-bisphosphate + phosphate</text>
        <dbReference type="Rhea" id="RHEA:77131"/>
        <dbReference type="ChEBI" id="CHEBI:15377"/>
        <dbReference type="ChEBI" id="CHEBI:43474"/>
        <dbReference type="ChEBI" id="CHEBI:195537"/>
        <dbReference type="ChEBI" id="CHEBI:195539"/>
    </reaction>
    <physiologicalReaction direction="left-to-right" evidence="11">
        <dbReference type="Rhea" id="RHEA:77132"/>
    </physiologicalReaction>
</comment>
<dbReference type="InterPro" id="IPR000560">
    <property type="entry name" value="His_Pase_clade-2"/>
</dbReference>
<evidence type="ECO:0000256" key="5">
    <source>
        <dbReference type="ARBA" id="ARBA00023157"/>
    </source>
</evidence>
<comment type="catalytic activity">
    <reaction evidence="13">
        <text>1D-myo-inositol hexakisphosphate + H2O = 1D-myo-inositol 1,2,4,5,6-pentakisphosphate + phosphate</text>
        <dbReference type="Rhea" id="RHEA:16989"/>
        <dbReference type="ChEBI" id="CHEBI:15377"/>
        <dbReference type="ChEBI" id="CHEBI:43474"/>
        <dbReference type="ChEBI" id="CHEBI:57798"/>
        <dbReference type="ChEBI" id="CHEBI:58130"/>
        <dbReference type="EC" id="3.1.3.8"/>
    </reaction>
    <physiologicalReaction direction="left-to-right" evidence="13">
        <dbReference type="Rhea" id="RHEA:16990"/>
    </physiologicalReaction>
</comment>
<dbReference type="RefSeq" id="XP_007768258.1">
    <property type="nucleotide sequence ID" value="XM_007770068.1"/>
</dbReference>
<dbReference type="GO" id="GO:0005576">
    <property type="term" value="C:extracellular region"/>
    <property type="evidence" value="ECO:0007669"/>
    <property type="project" value="UniProtKB-SubCell"/>
</dbReference>
<sequence>MQCRFLGVLALTGLATADVVPTAPNIDVPFSITQYWGAYSPYYNAGNYTAPPEGCTVTQVNLLERHGARYPTSGAGPLIQASAEKLKGAQSFNGSQYGFLSNWTYQLGTDVLIPFGAAQSFDAGQVHYTRYASLVNSTTLPFVRASSSERVVETALNWSAGFAFASDKALPSPPPLSVTLDESRNDTLDNHMCPTAPTSQNQTAAWTNVFAPPIADRINNAAHGAHLNSTDIVNLLQLCPFETVAFEKPSNFCSIFTQDDFKGLEYYIDLDDFYSTGYGNPLGPVQGVGWVNELIARLTVQPVQDETQTNSTLDGSPKTFPLNRTFYADFTHDKTMIAIFSALGLFPQTENLSTSHPDAERTWFASRLVPFSAPMIVEKMDCDGTPSIRILVNDLVQPLTFCGARDGMCTVDNFVESQAYARTNGNGAWARCLG</sequence>
<feature type="disulfide bond" evidence="17">
    <location>
        <begin position="55"/>
        <end position="382"/>
    </location>
</feature>
<dbReference type="AlphaFoldDB" id="A0A5M3MQQ7"/>
<comment type="subcellular location">
    <subcellularLocation>
        <location evidence="1">Secreted</location>
    </subcellularLocation>
</comment>
<evidence type="ECO:0000256" key="18">
    <source>
        <dbReference type="SAM" id="SignalP"/>
    </source>
</evidence>
<feature type="signal peptide" evidence="18">
    <location>
        <begin position="1"/>
        <end position="17"/>
    </location>
</feature>
<dbReference type="SUPFAM" id="SSF53254">
    <property type="entry name" value="Phosphoglycerate mutase-like"/>
    <property type="match status" value="1"/>
</dbReference>
<evidence type="ECO:0000256" key="11">
    <source>
        <dbReference type="ARBA" id="ARBA00043721"/>
    </source>
</evidence>
<dbReference type="PANTHER" id="PTHR20963:SF24">
    <property type="entry name" value="3-PHYTASE B"/>
    <property type="match status" value="1"/>
</dbReference>
<evidence type="ECO:0000313" key="19">
    <source>
        <dbReference type="EMBL" id="EIW81503.1"/>
    </source>
</evidence>
<dbReference type="KEGG" id="cput:CONPUDRAFT_56312"/>
<accession>A0A5M3MQQ7</accession>
<dbReference type="OMA" id="CPFNTVN"/>
<name>A0A5M3MQQ7_CONPW</name>
<evidence type="ECO:0000256" key="7">
    <source>
        <dbReference type="ARBA" id="ARBA00041857"/>
    </source>
</evidence>
<evidence type="ECO:0000256" key="6">
    <source>
        <dbReference type="ARBA" id="ARBA00023180"/>
    </source>
</evidence>
<dbReference type="GO" id="GO:0016158">
    <property type="term" value="F:inositol hexakisphosphate 3-phosphatase activity"/>
    <property type="evidence" value="ECO:0007669"/>
    <property type="project" value="UniProtKB-EC"/>
</dbReference>
<evidence type="ECO:0000256" key="14">
    <source>
        <dbReference type="ARBA" id="ARBA00044106"/>
    </source>
</evidence>
<keyword evidence="4" id="KW-0378">Hydrolase</keyword>
<evidence type="ECO:0000256" key="8">
    <source>
        <dbReference type="ARBA" id="ARBA00042300"/>
    </source>
</evidence>
<evidence type="ECO:0000256" key="1">
    <source>
        <dbReference type="ARBA" id="ARBA00004613"/>
    </source>
</evidence>
<dbReference type="PANTHER" id="PTHR20963">
    <property type="entry name" value="MULTIPLE INOSITOL POLYPHOSPHATE PHOSPHATASE-RELATED"/>
    <property type="match status" value="1"/>
</dbReference>
<dbReference type="GeneID" id="19207785"/>
<feature type="active site" description="Proton donor" evidence="16">
    <location>
        <position position="333"/>
    </location>
</feature>
<dbReference type="EMBL" id="JH711578">
    <property type="protein sequence ID" value="EIW81503.1"/>
    <property type="molecule type" value="Genomic_DNA"/>
</dbReference>
<keyword evidence="20" id="KW-1185">Reference proteome</keyword>
<dbReference type="InterPro" id="IPR016274">
    <property type="entry name" value="Histidine_acid_Pase_euk"/>
</dbReference>
<comment type="caution">
    <text evidence="19">The sequence shown here is derived from an EMBL/GenBank/DDBJ whole genome shotgun (WGS) entry which is preliminary data.</text>
</comment>
<comment type="subunit">
    <text evidence="2">Monomer.</text>
</comment>
<gene>
    <name evidence="19" type="ORF">CONPUDRAFT_56312</name>
</gene>
<evidence type="ECO:0000256" key="13">
    <source>
        <dbReference type="ARBA" id="ARBA00043788"/>
    </source>
</evidence>
<dbReference type="PIRSF" id="PIRSF000894">
    <property type="entry name" value="Acid_phosphatase"/>
    <property type="match status" value="1"/>
</dbReference>
<evidence type="ECO:0000256" key="2">
    <source>
        <dbReference type="ARBA" id="ARBA00011245"/>
    </source>
</evidence>
<comment type="catalytic activity">
    <reaction evidence="12">
        <text>1D-myo-inositol 1,2,4,5,6-pentakisphosphate + H2O = 1D-myo-inositol 1,2,5,6-tetrakisphosphate + phosphate</text>
        <dbReference type="Rhea" id="RHEA:77115"/>
        <dbReference type="ChEBI" id="CHEBI:15377"/>
        <dbReference type="ChEBI" id="CHEBI:43474"/>
        <dbReference type="ChEBI" id="CHEBI:57798"/>
        <dbReference type="ChEBI" id="CHEBI:195535"/>
    </reaction>
    <physiologicalReaction direction="left-to-right" evidence="12">
        <dbReference type="Rhea" id="RHEA:77116"/>
    </physiologicalReaction>
</comment>
<evidence type="ECO:0000313" key="20">
    <source>
        <dbReference type="Proteomes" id="UP000053558"/>
    </source>
</evidence>
<organism evidence="19 20">
    <name type="scientific">Coniophora puteana (strain RWD-64-598)</name>
    <name type="common">Brown rot fungus</name>
    <dbReference type="NCBI Taxonomy" id="741705"/>
    <lineage>
        <taxon>Eukaryota</taxon>
        <taxon>Fungi</taxon>
        <taxon>Dikarya</taxon>
        <taxon>Basidiomycota</taxon>
        <taxon>Agaricomycotina</taxon>
        <taxon>Agaricomycetes</taxon>
        <taxon>Agaricomycetidae</taxon>
        <taxon>Boletales</taxon>
        <taxon>Coniophorineae</taxon>
        <taxon>Coniophoraceae</taxon>
        <taxon>Coniophora</taxon>
    </lineage>
</organism>
<evidence type="ECO:0000256" key="10">
    <source>
        <dbReference type="ARBA" id="ARBA00043675"/>
    </source>
</evidence>
<feature type="chain" id="PRO_5024439894" description="Phytase A" evidence="18">
    <location>
        <begin position="18"/>
        <end position="434"/>
    </location>
</feature>
<evidence type="ECO:0000256" key="17">
    <source>
        <dbReference type="PIRSR" id="PIRSR000894-2"/>
    </source>
</evidence>
<keyword evidence="6" id="KW-0325">Glycoprotein</keyword>
<dbReference type="InterPro" id="IPR033379">
    <property type="entry name" value="Acid_Pase_AS"/>
</dbReference>
<dbReference type="Pfam" id="PF00328">
    <property type="entry name" value="His_Phos_2"/>
    <property type="match status" value="1"/>
</dbReference>
<dbReference type="Proteomes" id="UP000053558">
    <property type="component" value="Unassembled WGS sequence"/>
</dbReference>
<evidence type="ECO:0000256" key="16">
    <source>
        <dbReference type="PIRSR" id="PIRSR000894-1"/>
    </source>
</evidence>
<feature type="disulfide bond" evidence="17">
    <location>
        <begin position="239"/>
        <end position="253"/>
    </location>
</feature>
<dbReference type="Gene3D" id="3.40.50.1240">
    <property type="entry name" value="Phosphoglycerate mutase-like"/>
    <property type="match status" value="1"/>
</dbReference>
<dbReference type="GO" id="GO:0003993">
    <property type="term" value="F:acid phosphatase activity"/>
    <property type="evidence" value="ECO:0007669"/>
    <property type="project" value="TreeGrafter"/>
</dbReference>
<comment type="catalytic activity">
    <reaction evidence="9">
        <text>1D-myo-inositol 1,2,5,6-tetrakisphosphate + H2O = 1D-myo-inositol 1,2,6-trisphosphate + phosphate</text>
        <dbReference type="Rhea" id="RHEA:77119"/>
        <dbReference type="ChEBI" id="CHEBI:15377"/>
        <dbReference type="ChEBI" id="CHEBI:43474"/>
        <dbReference type="ChEBI" id="CHEBI:195535"/>
        <dbReference type="ChEBI" id="CHEBI:195537"/>
    </reaction>
    <physiologicalReaction direction="left-to-right" evidence="9">
        <dbReference type="Rhea" id="RHEA:77120"/>
    </physiologicalReaction>
</comment>
<feature type="active site" description="Nucleophile" evidence="16">
    <location>
        <position position="66"/>
    </location>
</feature>
<keyword evidence="5 17" id="KW-1015">Disulfide bond</keyword>
<comment type="catalytic activity">
    <reaction evidence="10">
        <text>1D-myo-inositol 1,2-bisphosphate + H2O = 1D-myo-inositol 2-phosphate + phosphate</text>
        <dbReference type="Rhea" id="RHEA:77135"/>
        <dbReference type="ChEBI" id="CHEBI:15377"/>
        <dbReference type="ChEBI" id="CHEBI:43474"/>
        <dbReference type="ChEBI" id="CHEBI:84142"/>
        <dbReference type="ChEBI" id="CHEBI:195539"/>
    </reaction>
    <physiologicalReaction direction="left-to-right" evidence="10">
        <dbReference type="Rhea" id="RHEA:77136"/>
    </physiologicalReaction>
</comment>